<dbReference type="Proteomes" id="UP000050865">
    <property type="component" value="Unassembled WGS sequence"/>
</dbReference>
<accession>A0A0R2F3Y5</accession>
<comment type="caution">
    <text evidence="1">The sequence shown here is derived from an EMBL/GenBank/DDBJ whole genome shotgun (WGS) entry which is preliminary data.</text>
</comment>
<dbReference type="Pfam" id="PF07009">
    <property type="entry name" value="NusG_II"/>
    <property type="match status" value="1"/>
</dbReference>
<organism evidence="1 2">
    <name type="scientific">Lacticaseibacillus camelliae DSM 22697 = JCM 13995</name>
    <dbReference type="NCBI Taxonomy" id="1423730"/>
    <lineage>
        <taxon>Bacteria</taxon>
        <taxon>Bacillati</taxon>
        <taxon>Bacillota</taxon>
        <taxon>Bacilli</taxon>
        <taxon>Lactobacillales</taxon>
        <taxon>Lactobacillaceae</taxon>
        <taxon>Lacticaseibacillus</taxon>
    </lineage>
</organism>
<dbReference type="STRING" id="1423730.FC75_GL001617"/>
<dbReference type="InterPro" id="IPR038690">
    <property type="entry name" value="NusG_2_sf"/>
</dbReference>
<evidence type="ECO:0000313" key="2">
    <source>
        <dbReference type="Proteomes" id="UP000050865"/>
    </source>
</evidence>
<dbReference type="PATRIC" id="fig|1423730.4.peg.1694"/>
<keyword evidence="2" id="KW-1185">Reference proteome</keyword>
<evidence type="ECO:0000313" key="1">
    <source>
        <dbReference type="EMBL" id="KRN22979.1"/>
    </source>
</evidence>
<sequence length="144" mass="15727">MKHNKYLKMIRPGDIIIIVLLLAASFIPYLVFARQQAKAQGPSAGTRVLTAYVTHDGKQVYKIRLTGHRGTSRYHYQAGSEYNDIVTTGDQIQIIDANCPDQVCVKKGRISKPGQTIVCLPHKLLVEIKSSTGSGTNGGGMVTE</sequence>
<reference evidence="1 2" key="1">
    <citation type="journal article" date="2015" name="Genome Announc.">
        <title>Expanding the biotechnology potential of lactobacilli through comparative genomics of 213 strains and associated genera.</title>
        <authorList>
            <person name="Sun Z."/>
            <person name="Harris H.M."/>
            <person name="McCann A."/>
            <person name="Guo C."/>
            <person name="Argimon S."/>
            <person name="Zhang W."/>
            <person name="Yang X."/>
            <person name="Jeffery I.B."/>
            <person name="Cooney J.C."/>
            <person name="Kagawa T.F."/>
            <person name="Liu W."/>
            <person name="Song Y."/>
            <person name="Salvetti E."/>
            <person name="Wrobel A."/>
            <person name="Rasinkangas P."/>
            <person name="Parkhill J."/>
            <person name="Rea M.C."/>
            <person name="O'Sullivan O."/>
            <person name="Ritari J."/>
            <person name="Douillard F.P."/>
            <person name="Paul Ross R."/>
            <person name="Yang R."/>
            <person name="Briner A.E."/>
            <person name="Felis G.E."/>
            <person name="de Vos W.M."/>
            <person name="Barrangou R."/>
            <person name="Klaenhammer T.R."/>
            <person name="Caufield P.W."/>
            <person name="Cui Y."/>
            <person name="Zhang H."/>
            <person name="O'Toole P.W."/>
        </authorList>
    </citation>
    <scope>NUCLEOTIDE SEQUENCE [LARGE SCALE GENOMIC DNA]</scope>
    <source>
        <strain evidence="1 2">DSM 22697</strain>
    </source>
</reference>
<gene>
    <name evidence="1" type="ORF">FC75_GL001617</name>
</gene>
<proteinExistence type="predicted"/>
<dbReference type="EMBL" id="AYZJ01000029">
    <property type="protein sequence ID" value="KRN22979.1"/>
    <property type="molecule type" value="Genomic_DNA"/>
</dbReference>
<dbReference type="CDD" id="cd09911">
    <property type="entry name" value="Lin0431_like"/>
    <property type="match status" value="1"/>
</dbReference>
<dbReference type="AlphaFoldDB" id="A0A0R2F3Y5"/>
<name>A0A0R2F3Y5_9LACO</name>
<dbReference type="Gene3D" id="2.60.320.10">
    <property type="entry name" value="N-utilization substance G protein NusG, insert domain"/>
    <property type="match status" value="1"/>
</dbReference>
<protein>
    <submittedName>
        <fullName evidence="1">Uncharacterized protein</fullName>
    </submittedName>
</protein>